<dbReference type="EMBL" id="CP084166">
    <property type="protein sequence ID" value="UJG41749.1"/>
    <property type="molecule type" value="Genomic_DNA"/>
</dbReference>
<dbReference type="AlphaFoldDB" id="A0A9Y1BP05"/>
<sequence length="68" mass="8030">MSEREKCGDFEIYRDESDGWWVVYDTKKNKRLGKFIDKNSALDKVAFFMQDEESDDEEADYEETGSVC</sequence>
<gene>
    <name evidence="1" type="ORF">K9W45_04610</name>
</gene>
<accession>A0A9Y1BP05</accession>
<reference evidence="1" key="1">
    <citation type="journal article" date="2022" name="Nat. Microbiol.">
        <title>Unique mobile elements and scalable gene flow at the prokaryote-eukaryote boundary revealed by circularized Asgard archaea genomes.</title>
        <authorList>
            <person name="Wu F."/>
            <person name="Speth D.R."/>
            <person name="Philosof A."/>
            <person name="Cremiere A."/>
            <person name="Narayanan A."/>
            <person name="Barco R.A."/>
            <person name="Connon S.A."/>
            <person name="Amend J.P."/>
            <person name="Antoshechkin I.A."/>
            <person name="Orphan V.J."/>
        </authorList>
    </citation>
    <scope>NUCLEOTIDE SEQUENCE</scope>
    <source>
        <strain evidence="1">PM71</strain>
    </source>
</reference>
<dbReference type="Proteomes" id="UP001201020">
    <property type="component" value="Chromosome"/>
</dbReference>
<organism evidence="1">
    <name type="scientific">Candidatus Heimdallarchaeum aukensis</name>
    <dbReference type="NCBI Taxonomy" id="2876573"/>
    <lineage>
        <taxon>Archaea</taxon>
        <taxon>Promethearchaeati</taxon>
        <taxon>Candidatus Heimdallarchaeota</taxon>
        <taxon>Candidatus Heimdallarchaeia (ex Rinke et al. 2021) (nom. nud.)</taxon>
        <taxon>Candidatus Heimdallarchaeales</taxon>
        <taxon>Candidatus Heimdallarchaeaceae</taxon>
        <taxon>Candidatus Heimdallarchaeum</taxon>
    </lineage>
</organism>
<proteinExistence type="predicted"/>
<name>A0A9Y1BP05_9ARCH</name>
<evidence type="ECO:0000313" key="1">
    <source>
        <dbReference type="EMBL" id="UJG41749.1"/>
    </source>
</evidence>
<protein>
    <submittedName>
        <fullName evidence="1">Uncharacterized protein</fullName>
    </submittedName>
</protein>